<evidence type="ECO:0000313" key="5">
    <source>
        <dbReference type="EMBL" id="AQP48725.1"/>
    </source>
</evidence>
<evidence type="ECO:0000313" key="6">
    <source>
        <dbReference type="Proteomes" id="UP000188145"/>
    </source>
</evidence>
<dbReference type="InterPro" id="IPR036291">
    <property type="entry name" value="NAD(P)-bd_dom_sf"/>
</dbReference>
<evidence type="ECO:0000256" key="3">
    <source>
        <dbReference type="ARBA" id="ARBA00022857"/>
    </source>
</evidence>
<dbReference type="Proteomes" id="UP000188145">
    <property type="component" value="Chromosome"/>
</dbReference>
<dbReference type="PANTHER" id="PTHR44085:SF2">
    <property type="entry name" value="SEPIAPTERIN REDUCTASE"/>
    <property type="match status" value="1"/>
</dbReference>
<dbReference type="InterPro" id="IPR002347">
    <property type="entry name" value="SDR_fam"/>
</dbReference>
<dbReference type="RefSeq" id="WP_077687071.1">
    <property type="nucleotide sequence ID" value="NZ_CP019606.1"/>
</dbReference>
<dbReference type="PANTHER" id="PTHR44085">
    <property type="entry name" value="SEPIAPTERIN REDUCTASE"/>
    <property type="match status" value="1"/>
</dbReference>
<dbReference type="SUPFAM" id="SSF51735">
    <property type="entry name" value="NAD(P)-binding Rossmann-fold domains"/>
    <property type="match status" value="1"/>
</dbReference>
<dbReference type="GO" id="GO:0005737">
    <property type="term" value="C:cytoplasm"/>
    <property type="evidence" value="ECO:0007669"/>
    <property type="project" value="UniProtKB-SubCell"/>
</dbReference>
<reference evidence="6" key="1">
    <citation type="submission" date="2017-02" db="EMBL/GenBank/DDBJ databases">
        <title>Tessaracoccus aquaemaris sp. nov., isolated from the intestine of a Korean rockfish, Sebastes schlegelii, in a marine aquaculture pond.</title>
        <authorList>
            <person name="Tak E.J."/>
            <person name="Bae J.-W."/>
        </authorList>
    </citation>
    <scope>NUCLEOTIDE SEQUENCE [LARGE SCALE GENOMIC DNA]</scope>
    <source>
        <strain evidence="6">NSG39</strain>
    </source>
</reference>
<dbReference type="Gene3D" id="3.40.50.720">
    <property type="entry name" value="NAD(P)-binding Rossmann-like Domain"/>
    <property type="match status" value="1"/>
</dbReference>
<keyword evidence="6" id="KW-1185">Reference proteome</keyword>
<evidence type="ECO:0000256" key="2">
    <source>
        <dbReference type="ARBA" id="ARBA00022490"/>
    </source>
</evidence>
<organism evidence="5 6">
    <name type="scientific">Tessaracoccus aquimaris</name>
    <dbReference type="NCBI Taxonomy" id="1332264"/>
    <lineage>
        <taxon>Bacteria</taxon>
        <taxon>Bacillati</taxon>
        <taxon>Actinomycetota</taxon>
        <taxon>Actinomycetes</taxon>
        <taxon>Propionibacteriales</taxon>
        <taxon>Propionibacteriaceae</taxon>
        <taxon>Tessaracoccus</taxon>
    </lineage>
</organism>
<name>A0A1Q2CRN0_9ACTN</name>
<dbReference type="OrthoDB" id="9794387at2"/>
<keyword evidence="4" id="KW-0560">Oxidoreductase</keyword>
<gene>
    <name evidence="5" type="ORF">BW730_15655</name>
</gene>
<evidence type="ECO:0000256" key="1">
    <source>
        <dbReference type="ARBA" id="ARBA00004496"/>
    </source>
</evidence>
<evidence type="ECO:0000256" key="4">
    <source>
        <dbReference type="ARBA" id="ARBA00023002"/>
    </source>
</evidence>
<comment type="subcellular location">
    <subcellularLocation>
        <location evidence="1">Cytoplasm</location>
    </subcellularLocation>
</comment>
<keyword evidence="2" id="KW-0963">Cytoplasm</keyword>
<dbReference type="GO" id="GO:0004757">
    <property type="term" value="F:sepiapterin reductase (NADP+) activity"/>
    <property type="evidence" value="ECO:0007669"/>
    <property type="project" value="TreeGrafter"/>
</dbReference>
<proteinExistence type="predicted"/>
<protein>
    <recommendedName>
        <fullName evidence="7">Short-chain dehydrogenase</fullName>
    </recommendedName>
</protein>
<accession>A0A1Q2CRN0</accession>
<dbReference type="EMBL" id="CP019606">
    <property type="protein sequence ID" value="AQP48725.1"/>
    <property type="molecule type" value="Genomic_DNA"/>
</dbReference>
<keyword evidence="3" id="KW-0521">NADP</keyword>
<dbReference type="AlphaFoldDB" id="A0A1Q2CRN0"/>
<dbReference type="InterPro" id="IPR051721">
    <property type="entry name" value="Biopterin_syn/organic_redct"/>
</dbReference>
<evidence type="ECO:0008006" key="7">
    <source>
        <dbReference type="Google" id="ProtNLM"/>
    </source>
</evidence>
<sequence length="226" mass="23122">MGRKAIVTGHSRGLGVGIVAELERRDYTVLGISRSAGEALDLSDPGAVTAWLAGDTLRDFLADAEEIVLVNNAGLLGPATLAGEQDAAATIAAVNVNVTAPILLTNAVLNQRPADVPVRVAHISSGAGRRPLEGWSVYCATKAAVDHHATTVAAEGQPGVRIAAIAPGVVDTGMQAEIRGSEGFPGRADFVALQEEGQLADASEAGAAVVDLLLADDYGTEVLTRI</sequence>
<dbReference type="GO" id="GO:0006729">
    <property type="term" value="P:tetrahydrobiopterin biosynthetic process"/>
    <property type="evidence" value="ECO:0007669"/>
    <property type="project" value="TreeGrafter"/>
</dbReference>
<dbReference type="KEGG" id="tes:BW730_15655"/>
<dbReference type="PRINTS" id="PR00081">
    <property type="entry name" value="GDHRDH"/>
</dbReference>
<dbReference type="Pfam" id="PF00106">
    <property type="entry name" value="adh_short"/>
    <property type="match status" value="1"/>
</dbReference>